<dbReference type="EMBL" id="JADGJH010000692">
    <property type="protein sequence ID" value="KAJ3124128.1"/>
    <property type="molecule type" value="Genomic_DNA"/>
</dbReference>
<organism evidence="1 2">
    <name type="scientific">Physocladia obscura</name>
    <dbReference type="NCBI Taxonomy" id="109957"/>
    <lineage>
        <taxon>Eukaryota</taxon>
        <taxon>Fungi</taxon>
        <taxon>Fungi incertae sedis</taxon>
        <taxon>Chytridiomycota</taxon>
        <taxon>Chytridiomycota incertae sedis</taxon>
        <taxon>Chytridiomycetes</taxon>
        <taxon>Chytridiales</taxon>
        <taxon>Chytriomycetaceae</taxon>
        <taxon>Physocladia</taxon>
    </lineage>
</organism>
<reference evidence="1" key="1">
    <citation type="submission" date="2020-05" db="EMBL/GenBank/DDBJ databases">
        <title>Phylogenomic resolution of chytrid fungi.</title>
        <authorList>
            <person name="Stajich J.E."/>
            <person name="Amses K."/>
            <person name="Simmons R."/>
            <person name="Seto K."/>
            <person name="Myers J."/>
            <person name="Bonds A."/>
            <person name="Quandt C.A."/>
            <person name="Barry K."/>
            <person name="Liu P."/>
            <person name="Grigoriev I."/>
            <person name="Longcore J.E."/>
            <person name="James T.Y."/>
        </authorList>
    </citation>
    <scope>NUCLEOTIDE SEQUENCE</scope>
    <source>
        <strain evidence="1">JEL0513</strain>
    </source>
</reference>
<evidence type="ECO:0000313" key="2">
    <source>
        <dbReference type="Proteomes" id="UP001211907"/>
    </source>
</evidence>
<name>A0AAD5XH10_9FUNG</name>
<protein>
    <submittedName>
        <fullName evidence="1">Uncharacterized protein</fullName>
    </submittedName>
</protein>
<evidence type="ECO:0000313" key="1">
    <source>
        <dbReference type="EMBL" id="KAJ3124128.1"/>
    </source>
</evidence>
<dbReference type="Proteomes" id="UP001211907">
    <property type="component" value="Unassembled WGS sequence"/>
</dbReference>
<sequence>MAPCNTPKTSVESLIEAAISEILDCFNASLPPPPPPQSSSSLSSSSSPPNRKVHVDRLIYCLTGILFTHSSPNPFGGRRSNLGYWVYNGTTVCDLINFIVGAAYRAYMGMKGRQGLDAVVVGVNRVLELHDMVVVVIGAERLSDGTGGSGGVNKNLTDELVLRGMNRSNHVEFYRVSWIPEHLRLSGVPDDAIDLNAVYFTARDVQRRIDSELFTFFFHPFPTPIFATQNFLITISKLYA</sequence>
<accession>A0AAD5XH10</accession>
<keyword evidence="2" id="KW-1185">Reference proteome</keyword>
<dbReference type="AlphaFoldDB" id="A0AAD5XH10"/>
<proteinExistence type="predicted"/>
<comment type="caution">
    <text evidence="1">The sequence shown here is derived from an EMBL/GenBank/DDBJ whole genome shotgun (WGS) entry which is preliminary data.</text>
</comment>
<gene>
    <name evidence="1" type="ORF">HK100_011352</name>
</gene>